<feature type="domain" description="Band 7" evidence="5">
    <location>
        <begin position="33"/>
        <end position="67"/>
    </location>
</feature>
<evidence type="ECO:0000256" key="1">
    <source>
        <dbReference type="ARBA" id="ARBA00004370"/>
    </source>
</evidence>
<dbReference type="Gene3D" id="3.30.479.30">
    <property type="entry name" value="Band 7 domain"/>
    <property type="match status" value="1"/>
</dbReference>
<dbReference type="GO" id="GO:0005886">
    <property type="term" value="C:plasma membrane"/>
    <property type="evidence" value="ECO:0007669"/>
    <property type="project" value="InterPro"/>
</dbReference>
<feature type="region of interest" description="Disordered" evidence="4">
    <location>
        <begin position="75"/>
        <end position="112"/>
    </location>
</feature>
<proteinExistence type="inferred from homology"/>
<evidence type="ECO:0000313" key="7">
    <source>
        <dbReference type="WBParaSite" id="maker-uti_cns_0018841-snap-gene-0.2-mRNA-1"/>
    </source>
</evidence>
<feature type="compositionally biased region" description="Basic residues" evidence="4">
    <location>
        <begin position="236"/>
        <end position="246"/>
    </location>
</feature>
<comment type="subcellular location">
    <subcellularLocation>
        <location evidence="1">Membrane</location>
    </subcellularLocation>
</comment>
<evidence type="ECO:0000256" key="4">
    <source>
        <dbReference type="SAM" id="MobiDB-lite"/>
    </source>
</evidence>
<accession>A0A1I8IWJ9</accession>
<dbReference type="WBParaSite" id="maker-uti_cns_0018841-snap-gene-0.2-mRNA-1">
    <property type="protein sequence ID" value="maker-uti_cns_0018841-snap-gene-0.2-mRNA-1"/>
    <property type="gene ID" value="maker-uti_cns_0018841-snap-gene-0.2"/>
</dbReference>
<keyword evidence="3" id="KW-0472">Membrane</keyword>
<comment type="similarity">
    <text evidence="2">Belongs to the band 7/mec-2 family.</text>
</comment>
<protein>
    <submittedName>
        <fullName evidence="7">PHB domain-containing protein</fullName>
    </submittedName>
</protein>
<dbReference type="Pfam" id="PF01145">
    <property type="entry name" value="Band_7"/>
    <property type="match status" value="1"/>
</dbReference>
<evidence type="ECO:0000256" key="2">
    <source>
        <dbReference type="ARBA" id="ARBA00008164"/>
    </source>
</evidence>
<evidence type="ECO:0000313" key="6">
    <source>
        <dbReference type="Proteomes" id="UP000095280"/>
    </source>
</evidence>
<dbReference type="InterPro" id="IPR001107">
    <property type="entry name" value="Band_7"/>
</dbReference>
<dbReference type="PANTHER" id="PTHR10264">
    <property type="entry name" value="BAND 7 PROTEIN-RELATED"/>
    <property type="match status" value="1"/>
</dbReference>
<feature type="compositionally biased region" description="Polar residues" evidence="4">
    <location>
        <begin position="208"/>
        <end position="221"/>
    </location>
</feature>
<keyword evidence="6" id="KW-1185">Reference proteome</keyword>
<evidence type="ECO:0000259" key="5">
    <source>
        <dbReference type="Pfam" id="PF01145"/>
    </source>
</evidence>
<organism evidence="6 7">
    <name type="scientific">Macrostomum lignano</name>
    <dbReference type="NCBI Taxonomy" id="282301"/>
    <lineage>
        <taxon>Eukaryota</taxon>
        <taxon>Metazoa</taxon>
        <taxon>Spiralia</taxon>
        <taxon>Lophotrochozoa</taxon>
        <taxon>Platyhelminthes</taxon>
        <taxon>Rhabditophora</taxon>
        <taxon>Macrostomorpha</taxon>
        <taxon>Macrostomida</taxon>
        <taxon>Macrostomidae</taxon>
        <taxon>Macrostomum</taxon>
    </lineage>
</organism>
<name>A0A1I8IWJ9_9PLAT</name>
<dbReference type="AlphaFoldDB" id="A0A1I8IWJ9"/>
<feature type="region of interest" description="Disordered" evidence="4">
    <location>
        <begin position="163"/>
        <end position="246"/>
    </location>
</feature>
<dbReference type="PANTHER" id="PTHR10264:SF127">
    <property type="entry name" value="PODOCIN"/>
    <property type="match status" value="1"/>
</dbReference>
<reference evidence="7" key="1">
    <citation type="submission" date="2016-11" db="UniProtKB">
        <authorList>
            <consortium name="WormBaseParasite"/>
        </authorList>
    </citation>
    <scope>IDENTIFICATION</scope>
</reference>
<sequence>LIHASFEHTRSASLPLCSRHHPCAAVHRELYSKVDLRTVSFDVPPQEVLTKDSVTVSVDAVVYYRVNKCHSLGGKRGERAPLHQAAGPNHPEERARPPRTWPRSCPNGRASATPCRCEPMQEAILVRHGRNTFGESAQFRSSFFGLPWQIRNPLGEFGLMPDGTPPCRDGTGPTSGPAGTAPEGPGTAAALIPHSPAVDHPLLPPAISLSNAAENVASPTRGSPKPFGRQLDCRQGRHRPAKRVARHQNRVSRIRRTDLGKRRLQFRPDRPLSHAEVRLHPASDRGRHRRRFEHAEQFDNQLPVLVGAAEDDLEKDDGGCQYKTCASQYKTHTQTSTRLTNRPVQD</sequence>
<feature type="compositionally biased region" description="Low complexity" evidence="4">
    <location>
        <begin position="170"/>
        <end position="190"/>
    </location>
</feature>
<dbReference type="InterPro" id="IPR036013">
    <property type="entry name" value="Band_7/SPFH_dom_sf"/>
</dbReference>
<dbReference type="InterPro" id="IPR043202">
    <property type="entry name" value="Band-7_stomatin-like"/>
</dbReference>
<dbReference type="Proteomes" id="UP000095280">
    <property type="component" value="Unplaced"/>
</dbReference>
<evidence type="ECO:0000256" key="3">
    <source>
        <dbReference type="ARBA" id="ARBA00023136"/>
    </source>
</evidence>
<dbReference type="SUPFAM" id="SSF117892">
    <property type="entry name" value="Band 7/SPFH domain"/>
    <property type="match status" value="1"/>
</dbReference>